<dbReference type="Gene3D" id="3.30.390.30">
    <property type="match status" value="1"/>
</dbReference>
<feature type="domain" description="Pyridine nucleotide-disulphide oxidoreductase dimerisation" evidence="1">
    <location>
        <begin position="2"/>
        <end position="41"/>
    </location>
</feature>
<dbReference type="GO" id="GO:0004148">
    <property type="term" value="F:dihydrolipoyl dehydrogenase (NADH) activity"/>
    <property type="evidence" value="ECO:0007669"/>
    <property type="project" value="UniProtKB-EC"/>
</dbReference>
<evidence type="ECO:0000259" key="1">
    <source>
        <dbReference type="Pfam" id="PF02852"/>
    </source>
</evidence>
<dbReference type="InterPro" id="IPR004099">
    <property type="entry name" value="Pyr_nucl-diS_OxRdtase_dimer"/>
</dbReference>
<reference evidence="2" key="1">
    <citation type="submission" date="2018-06" db="EMBL/GenBank/DDBJ databases">
        <authorList>
            <person name="Zhirakovskaya E."/>
        </authorList>
    </citation>
    <scope>NUCLEOTIDE SEQUENCE</scope>
</reference>
<keyword evidence="2" id="KW-0560">Oxidoreductase</keyword>
<feature type="non-terminal residue" evidence="2">
    <location>
        <position position="1"/>
    </location>
</feature>
<organism evidence="2">
    <name type="scientific">hydrothermal vent metagenome</name>
    <dbReference type="NCBI Taxonomy" id="652676"/>
    <lineage>
        <taxon>unclassified sequences</taxon>
        <taxon>metagenomes</taxon>
        <taxon>ecological metagenomes</taxon>
    </lineage>
</organism>
<dbReference type="AlphaFoldDB" id="A0A3B0V7V9"/>
<accession>A0A3B0V7V9</accession>
<proteinExistence type="predicted"/>
<dbReference type="Pfam" id="PF02852">
    <property type="entry name" value="Pyr_redox_dim"/>
    <property type="match status" value="1"/>
</dbReference>
<sequence>ANASELIAECVVTMEFQGCAEDLARIIHAHPTLSEAVHEAALSVDKRAIHKVN</sequence>
<gene>
    <name evidence="2" type="ORF">MNBD_GAMMA01-175</name>
</gene>
<dbReference type="EMBL" id="UOEW01000062">
    <property type="protein sequence ID" value="VAW34157.1"/>
    <property type="molecule type" value="Genomic_DNA"/>
</dbReference>
<name>A0A3B0V7V9_9ZZZZ</name>
<evidence type="ECO:0000313" key="2">
    <source>
        <dbReference type="EMBL" id="VAW34157.1"/>
    </source>
</evidence>
<dbReference type="InterPro" id="IPR016156">
    <property type="entry name" value="FAD/NAD-linked_Rdtase_dimer_sf"/>
</dbReference>
<dbReference type="SUPFAM" id="SSF55424">
    <property type="entry name" value="FAD/NAD-linked reductases, dimerisation (C-terminal) domain"/>
    <property type="match status" value="1"/>
</dbReference>
<dbReference type="EC" id="1.8.1.4" evidence="2"/>
<protein>
    <submittedName>
        <fullName evidence="2">Dihydrolipoamide dehydrogenase of 2-oxoglutarate dehydrogenase</fullName>
        <ecNumber evidence="2">1.8.1.4</ecNumber>
    </submittedName>
</protein>